<feature type="region of interest" description="Disordered" evidence="1">
    <location>
        <begin position="1"/>
        <end position="54"/>
    </location>
</feature>
<name>A0ABR4AFC5_9LECA</name>
<gene>
    <name evidence="2" type="ORF">ABVK25_012407</name>
</gene>
<dbReference type="EMBL" id="JBHFEH010000202">
    <property type="protein sequence ID" value="KAL2044527.1"/>
    <property type="molecule type" value="Genomic_DNA"/>
</dbReference>
<comment type="caution">
    <text evidence="2">The sequence shown here is derived from an EMBL/GenBank/DDBJ whole genome shotgun (WGS) entry which is preliminary data.</text>
</comment>
<feature type="compositionally biased region" description="Acidic residues" evidence="1">
    <location>
        <begin position="19"/>
        <end position="28"/>
    </location>
</feature>
<sequence length="54" mass="6055">MASLFSSRRKPKRIAREDPEAEQDDDDSGPVVRRPGAVKAKSKTTGIIQSRRRC</sequence>
<evidence type="ECO:0000313" key="3">
    <source>
        <dbReference type="Proteomes" id="UP001590951"/>
    </source>
</evidence>
<protein>
    <submittedName>
        <fullName evidence="2">Uncharacterized protein</fullName>
    </submittedName>
</protein>
<evidence type="ECO:0000313" key="2">
    <source>
        <dbReference type="EMBL" id="KAL2044527.1"/>
    </source>
</evidence>
<dbReference type="Proteomes" id="UP001590951">
    <property type="component" value="Unassembled WGS sequence"/>
</dbReference>
<accession>A0ABR4AFC5</accession>
<evidence type="ECO:0000256" key="1">
    <source>
        <dbReference type="SAM" id="MobiDB-lite"/>
    </source>
</evidence>
<keyword evidence="3" id="KW-1185">Reference proteome</keyword>
<reference evidence="2 3" key="1">
    <citation type="submission" date="2024-09" db="EMBL/GenBank/DDBJ databases">
        <title>Rethinking Asexuality: The Enigmatic Case of Functional Sexual Genes in Lepraria (Stereocaulaceae).</title>
        <authorList>
            <person name="Doellman M."/>
            <person name="Sun Y."/>
            <person name="Barcenas-Pena A."/>
            <person name="Lumbsch H.T."/>
            <person name="Grewe F."/>
        </authorList>
    </citation>
    <scope>NUCLEOTIDE SEQUENCE [LARGE SCALE GENOMIC DNA]</scope>
    <source>
        <strain evidence="2 3">Grewe 0041</strain>
    </source>
</reference>
<organism evidence="2 3">
    <name type="scientific">Lepraria finkii</name>
    <dbReference type="NCBI Taxonomy" id="1340010"/>
    <lineage>
        <taxon>Eukaryota</taxon>
        <taxon>Fungi</taxon>
        <taxon>Dikarya</taxon>
        <taxon>Ascomycota</taxon>
        <taxon>Pezizomycotina</taxon>
        <taxon>Lecanoromycetes</taxon>
        <taxon>OSLEUM clade</taxon>
        <taxon>Lecanoromycetidae</taxon>
        <taxon>Lecanorales</taxon>
        <taxon>Lecanorineae</taxon>
        <taxon>Stereocaulaceae</taxon>
        <taxon>Lepraria</taxon>
    </lineage>
</organism>
<proteinExistence type="predicted"/>